<protein>
    <recommendedName>
        <fullName evidence="3 10">Gluconokinase</fullName>
        <ecNumber evidence="3 10">2.7.1.12</ecNumber>
    </recommendedName>
</protein>
<evidence type="ECO:0000256" key="6">
    <source>
        <dbReference type="ARBA" id="ARBA00022777"/>
    </source>
</evidence>
<dbReference type="SUPFAM" id="SSF52540">
    <property type="entry name" value="P-loop containing nucleoside triphosphate hydrolases"/>
    <property type="match status" value="1"/>
</dbReference>
<dbReference type="OrthoDB" id="9795716at2"/>
<dbReference type="Proteomes" id="UP000244989">
    <property type="component" value="Unassembled WGS sequence"/>
</dbReference>
<dbReference type="GO" id="GO:0005737">
    <property type="term" value="C:cytoplasm"/>
    <property type="evidence" value="ECO:0007669"/>
    <property type="project" value="TreeGrafter"/>
</dbReference>
<evidence type="ECO:0000256" key="10">
    <source>
        <dbReference type="RuleBase" id="RU363066"/>
    </source>
</evidence>
<sequence length="164" mass="17937">MGVSGSGKSTIGALLGARLDLPYYDGDDLHPQANIDKMSAGRALDDDDRWPWLEHIGQWLADHPAGGVIGCSALKRSYRDAIRRHCPQTVFVHVHGSPELLRTRMKDRDGHFMPPSLLESQLATLEPLGDDEAGRLFDITGTVPAITDEVTTWIRQLDAAGQLG</sequence>
<dbReference type="CDD" id="cd02021">
    <property type="entry name" value="GntK"/>
    <property type="match status" value="1"/>
</dbReference>
<dbReference type="GO" id="GO:0046316">
    <property type="term" value="F:gluconokinase activity"/>
    <property type="evidence" value="ECO:0007669"/>
    <property type="project" value="UniProtKB-EC"/>
</dbReference>
<evidence type="ECO:0000256" key="4">
    <source>
        <dbReference type="ARBA" id="ARBA00022679"/>
    </source>
</evidence>
<dbReference type="EC" id="2.7.1.12" evidence="3 10"/>
<dbReference type="FunFam" id="3.40.50.300:FF:000522">
    <property type="entry name" value="Gluconokinase"/>
    <property type="match status" value="1"/>
</dbReference>
<dbReference type="RefSeq" id="WP_108432149.1">
    <property type="nucleotide sequence ID" value="NZ_CP026947.1"/>
</dbReference>
<evidence type="ECO:0000256" key="8">
    <source>
        <dbReference type="ARBA" id="ARBA00023064"/>
    </source>
</evidence>
<evidence type="ECO:0000256" key="5">
    <source>
        <dbReference type="ARBA" id="ARBA00022741"/>
    </source>
</evidence>
<evidence type="ECO:0000256" key="3">
    <source>
        <dbReference type="ARBA" id="ARBA00012054"/>
    </source>
</evidence>
<evidence type="ECO:0000313" key="11">
    <source>
        <dbReference type="EMBL" id="PWC02405.1"/>
    </source>
</evidence>
<accession>A0A2U1T8Y2</accession>
<organism evidence="11 12">
    <name type="scientific">Corynebacterium yudongzhengii</name>
    <dbReference type="NCBI Taxonomy" id="2080740"/>
    <lineage>
        <taxon>Bacteria</taxon>
        <taxon>Bacillati</taxon>
        <taxon>Actinomycetota</taxon>
        <taxon>Actinomycetes</taxon>
        <taxon>Mycobacteriales</taxon>
        <taxon>Corynebacteriaceae</taxon>
        <taxon>Corynebacterium</taxon>
    </lineage>
</organism>
<dbReference type="NCBIfam" id="TIGR01313">
    <property type="entry name" value="therm_gnt_kin"/>
    <property type="match status" value="1"/>
</dbReference>
<dbReference type="GO" id="GO:0019521">
    <property type="term" value="P:D-gluconate metabolic process"/>
    <property type="evidence" value="ECO:0007669"/>
    <property type="project" value="UniProtKB-KW"/>
</dbReference>
<dbReference type="InterPro" id="IPR031322">
    <property type="entry name" value="Shikimate/glucono_kinase"/>
</dbReference>
<dbReference type="AlphaFoldDB" id="A0A2U1T8Y2"/>
<dbReference type="Gene3D" id="3.40.50.300">
    <property type="entry name" value="P-loop containing nucleotide triphosphate hydrolases"/>
    <property type="match status" value="1"/>
</dbReference>
<name>A0A2U1T8Y2_9CORY</name>
<keyword evidence="8" id="KW-0311">Gluconate utilization</keyword>
<keyword evidence="5 10" id="KW-0547">Nucleotide-binding</keyword>
<dbReference type="KEGG" id="cyz:C3B44_09410"/>
<keyword evidence="4 10" id="KW-0808">Transferase</keyword>
<evidence type="ECO:0000256" key="1">
    <source>
        <dbReference type="ARBA" id="ARBA00004761"/>
    </source>
</evidence>
<dbReference type="PANTHER" id="PTHR43442:SF3">
    <property type="entry name" value="GLUCONOKINASE-RELATED"/>
    <property type="match status" value="1"/>
</dbReference>
<dbReference type="InterPro" id="IPR027417">
    <property type="entry name" value="P-loop_NTPase"/>
</dbReference>
<evidence type="ECO:0000256" key="7">
    <source>
        <dbReference type="ARBA" id="ARBA00022840"/>
    </source>
</evidence>
<dbReference type="GO" id="GO:0005524">
    <property type="term" value="F:ATP binding"/>
    <property type="evidence" value="ECO:0007669"/>
    <property type="project" value="UniProtKB-KW"/>
</dbReference>
<comment type="caution">
    <text evidence="11">The sequence shown here is derived from an EMBL/GenBank/DDBJ whole genome shotgun (WGS) entry which is preliminary data.</text>
</comment>
<dbReference type="EMBL" id="QEEZ01000003">
    <property type="protein sequence ID" value="PWC02405.1"/>
    <property type="molecule type" value="Genomic_DNA"/>
</dbReference>
<gene>
    <name evidence="11" type="ORF">DF222_01860</name>
</gene>
<comment type="catalytic activity">
    <reaction evidence="9 10">
        <text>D-gluconate + ATP = 6-phospho-D-gluconate + ADP + H(+)</text>
        <dbReference type="Rhea" id="RHEA:19433"/>
        <dbReference type="ChEBI" id="CHEBI:15378"/>
        <dbReference type="ChEBI" id="CHEBI:18391"/>
        <dbReference type="ChEBI" id="CHEBI:30616"/>
        <dbReference type="ChEBI" id="CHEBI:58759"/>
        <dbReference type="ChEBI" id="CHEBI:456216"/>
        <dbReference type="EC" id="2.7.1.12"/>
    </reaction>
</comment>
<evidence type="ECO:0000256" key="9">
    <source>
        <dbReference type="ARBA" id="ARBA00048090"/>
    </source>
</evidence>
<proteinExistence type="inferred from homology"/>
<evidence type="ECO:0000313" key="12">
    <source>
        <dbReference type="Proteomes" id="UP000244989"/>
    </source>
</evidence>
<reference evidence="12" key="1">
    <citation type="submission" date="2018-04" db="EMBL/GenBank/DDBJ databases">
        <authorList>
            <person name="Liu S."/>
            <person name="Wang Z."/>
            <person name="Li J."/>
        </authorList>
    </citation>
    <scope>NUCLEOTIDE SEQUENCE [LARGE SCALE GENOMIC DNA]</scope>
    <source>
        <strain evidence="12">2189</strain>
    </source>
</reference>
<evidence type="ECO:0000256" key="2">
    <source>
        <dbReference type="ARBA" id="ARBA00008420"/>
    </source>
</evidence>
<comment type="similarity">
    <text evidence="2 10">Belongs to the gluconokinase GntK/GntV family.</text>
</comment>
<dbReference type="PANTHER" id="PTHR43442">
    <property type="entry name" value="GLUCONOKINASE-RELATED"/>
    <property type="match status" value="1"/>
</dbReference>
<comment type="pathway">
    <text evidence="1">Carbohydrate acid metabolism.</text>
</comment>
<dbReference type="InterPro" id="IPR006001">
    <property type="entry name" value="Therm_gnt_kin"/>
</dbReference>
<keyword evidence="12" id="KW-1185">Reference proteome</keyword>
<keyword evidence="6 10" id="KW-0418">Kinase</keyword>
<dbReference type="Pfam" id="PF01202">
    <property type="entry name" value="SKI"/>
    <property type="match status" value="1"/>
</dbReference>
<keyword evidence="7 10" id="KW-0067">ATP-binding</keyword>